<dbReference type="EMBL" id="AEYH02003196">
    <property type="protein sequence ID" value="KFG30478.1"/>
    <property type="molecule type" value="Genomic_DNA"/>
</dbReference>
<name>A0A086JEB0_TOXGO</name>
<protein>
    <submittedName>
        <fullName evidence="2">Uncharacterized protein</fullName>
    </submittedName>
</protein>
<proteinExistence type="predicted"/>
<dbReference type="Proteomes" id="UP000028838">
    <property type="component" value="Unassembled WGS sequence"/>
</dbReference>
<comment type="caution">
    <text evidence="2">The sequence shown here is derived from an EMBL/GenBank/DDBJ whole genome shotgun (WGS) entry which is preliminary data.</text>
</comment>
<evidence type="ECO:0000313" key="2">
    <source>
        <dbReference type="EMBL" id="KFG30478.1"/>
    </source>
</evidence>
<dbReference type="AlphaFoldDB" id="A0A086JEB0"/>
<feature type="compositionally biased region" description="Basic and acidic residues" evidence="1">
    <location>
        <begin position="85"/>
        <end position="97"/>
    </location>
</feature>
<feature type="region of interest" description="Disordered" evidence="1">
    <location>
        <begin position="55"/>
        <end position="97"/>
    </location>
</feature>
<sequence>GGTLATWNQPFEVARIQMQSAANEGKQRQTLFEVRKSQQRREEGDPFLAVVAVSARPQEQQRREMHRSVSPVQGVSTGDHAARRKEREAQEREEGDD</sequence>
<evidence type="ECO:0000256" key="1">
    <source>
        <dbReference type="SAM" id="MobiDB-lite"/>
    </source>
</evidence>
<evidence type="ECO:0000313" key="3">
    <source>
        <dbReference type="Proteomes" id="UP000028838"/>
    </source>
</evidence>
<feature type="non-terminal residue" evidence="2">
    <location>
        <position position="1"/>
    </location>
</feature>
<reference evidence="2 3" key="1">
    <citation type="submission" date="2014-07" db="EMBL/GenBank/DDBJ databases">
        <authorList>
            <person name="Sibley D."/>
            <person name="Venepally P."/>
            <person name="Karamycheva S."/>
            <person name="Hadjithomas M."/>
            <person name="Khan A."/>
            <person name="Brunk B."/>
            <person name="Roos D."/>
            <person name="Caler E."/>
            <person name="Lorenzi H."/>
        </authorList>
    </citation>
    <scope>NUCLEOTIDE SEQUENCE [LARGE SCALE GENOMIC DNA]</scope>
    <source>
        <strain evidence="2 3">FOU</strain>
    </source>
</reference>
<accession>A0A086JEB0</accession>
<gene>
    <name evidence="2" type="ORF">TGFOU_407260</name>
</gene>
<dbReference type="VEuPathDB" id="ToxoDB:TGFOU_407260"/>
<organism evidence="2 3">
    <name type="scientific">Toxoplasma gondii FOU</name>
    <dbReference type="NCBI Taxonomy" id="943167"/>
    <lineage>
        <taxon>Eukaryota</taxon>
        <taxon>Sar</taxon>
        <taxon>Alveolata</taxon>
        <taxon>Apicomplexa</taxon>
        <taxon>Conoidasida</taxon>
        <taxon>Coccidia</taxon>
        <taxon>Eucoccidiorida</taxon>
        <taxon>Eimeriorina</taxon>
        <taxon>Sarcocystidae</taxon>
        <taxon>Toxoplasma</taxon>
    </lineage>
</organism>